<comment type="subcellular location">
    <subcellularLocation>
        <location evidence="1">Cell membrane</location>
        <topology evidence="1">Multi-pass membrane protein</topology>
    </subcellularLocation>
</comment>
<sequence length="451" mass="47203">MAAYDALPRRVVHALDLVNFSLADVRDGLGPYLSVYLLVTNNWDQASIGFVMAVGGIAAIVAQTPMGAFVDRTKAKRALVITGALAVTASALAMPLFPELRSISLLQVLTGIASSVFAPALAAITLGIVGPQLFARRIGRNESFNHAGNATAAAITGGLAFFFGPVVVFWVLASMAVMSVVATLRIPHDAIDHDLARGMDHAPGEPHAQRSGFGVLLHNRTLMIFAAAIVAFHFANAAMLPLVGQVLALHNRDEGTALMSWCIVAAQVVMVSVAYVTGSRADAWGRKPIFLVAFAVLTARGFLYTLSDNSYWLVGVQLLDGIGAGIFGALFPLIVQDLTHGTGHFNISLGAITTAVGVGAALSNFASGWVVVTAGYNVAFMSLGAIAGAGFILYLLAMPETASQDLPGVELRWISAVAVRGGLASRATLGAAGAEEVTNTTLFFGRRYRPL</sequence>
<dbReference type="PANTHER" id="PTHR23539">
    <property type="entry name" value="MFS TRANSPORTER"/>
    <property type="match status" value="1"/>
</dbReference>
<dbReference type="RefSeq" id="WP_231608464.1">
    <property type="nucleotide sequence ID" value="NZ_AP022572.1"/>
</dbReference>
<feature type="transmembrane region" description="Helical" evidence="5">
    <location>
        <begin position="255"/>
        <end position="276"/>
    </location>
</feature>
<evidence type="ECO:0000313" key="7">
    <source>
        <dbReference type="EMBL" id="BBX57775.1"/>
    </source>
</evidence>
<evidence type="ECO:0000256" key="2">
    <source>
        <dbReference type="ARBA" id="ARBA00022692"/>
    </source>
</evidence>
<reference evidence="7 8" key="1">
    <citation type="journal article" date="2019" name="Emerg. Microbes Infect.">
        <title>Comprehensive subspecies identification of 175 nontuberculous mycobacteria species based on 7547 genomic profiles.</title>
        <authorList>
            <person name="Matsumoto Y."/>
            <person name="Kinjo T."/>
            <person name="Motooka D."/>
            <person name="Nabeya D."/>
            <person name="Jung N."/>
            <person name="Uechi K."/>
            <person name="Horii T."/>
            <person name="Iida T."/>
            <person name="Fujita J."/>
            <person name="Nakamura S."/>
        </authorList>
    </citation>
    <scope>NUCLEOTIDE SEQUENCE [LARGE SCALE GENOMIC DNA]</scope>
    <source>
        <strain evidence="7 8">JCM 12657</strain>
    </source>
</reference>
<keyword evidence="3 5" id="KW-1133">Transmembrane helix</keyword>
<feature type="transmembrane region" description="Helical" evidence="5">
    <location>
        <begin position="222"/>
        <end position="243"/>
    </location>
</feature>
<dbReference type="KEGG" id="msho:MSHO_31200"/>
<dbReference type="InterPro" id="IPR020846">
    <property type="entry name" value="MFS_dom"/>
</dbReference>
<evidence type="ECO:0000256" key="5">
    <source>
        <dbReference type="SAM" id="Phobius"/>
    </source>
</evidence>
<evidence type="ECO:0000313" key="8">
    <source>
        <dbReference type="Proteomes" id="UP000467164"/>
    </source>
</evidence>
<dbReference type="Gene3D" id="1.20.1250.20">
    <property type="entry name" value="MFS general substrate transporter like domains"/>
    <property type="match status" value="2"/>
</dbReference>
<organism evidence="7 8">
    <name type="scientific">Mycobacterium shottsii</name>
    <dbReference type="NCBI Taxonomy" id="133549"/>
    <lineage>
        <taxon>Bacteria</taxon>
        <taxon>Bacillati</taxon>
        <taxon>Actinomycetota</taxon>
        <taxon>Actinomycetes</taxon>
        <taxon>Mycobacteriales</taxon>
        <taxon>Mycobacteriaceae</taxon>
        <taxon>Mycobacterium</taxon>
        <taxon>Mycobacterium ulcerans group</taxon>
    </lineage>
</organism>
<feature type="transmembrane region" description="Helical" evidence="5">
    <location>
        <begin position="347"/>
        <end position="372"/>
    </location>
</feature>
<dbReference type="EMBL" id="AP022572">
    <property type="protein sequence ID" value="BBX57775.1"/>
    <property type="molecule type" value="Genomic_DNA"/>
</dbReference>
<evidence type="ECO:0000256" key="3">
    <source>
        <dbReference type="ARBA" id="ARBA00022989"/>
    </source>
</evidence>
<keyword evidence="8" id="KW-1185">Reference proteome</keyword>
<dbReference type="InterPro" id="IPR011701">
    <property type="entry name" value="MFS"/>
</dbReference>
<feature type="transmembrane region" description="Helical" evidence="5">
    <location>
        <begin position="146"/>
        <end position="163"/>
    </location>
</feature>
<proteinExistence type="predicted"/>
<feature type="transmembrane region" description="Helical" evidence="5">
    <location>
        <begin position="378"/>
        <end position="397"/>
    </location>
</feature>
<feature type="domain" description="Major facilitator superfamily (MFS) profile" evidence="6">
    <location>
        <begin position="212"/>
        <end position="451"/>
    </location>
</feature>
<feature type="transmembrane region" description="Helical" evidence="5">
    <location>
        <begin position="46"/>
        <end position="66"/>
    </location>
</feature>
<dbReference type="GO" id="GO:0005886">
    <property type="term" value="C:plasma membrane"/>
    <property type="evidence" value="ECO:0007669"/>
    <property type="project" value="UniProtKB-SubCell"/>
</dbReference>
<dbReference type="AlphaFoldDB" id="A0A7I7LDB5"/>
<feature type="transmembrane region" description="Helical" evidence="5">
    <location>
        <begin position="78"/>
        <end position="97"/>
    </location>
</feature>
<evidence type="ECO:0000259" key="6">
    <source>
        <dbReference type="PROSITE" id="PS50850"/>
    </source>
</evidence>
<evidence type="ECO:0000256" key="4">
    <source>
        <dbReference type="ARBA" id="ARBA00023136"/>
    </source>
</evidence>
<name>A0A7I7LDB5_9MYCO</name>
<keyword evidence="2 5" id="KW-0812">Transmembrane</keyword>
<dbReference type="Pfam" id="PF07690">
    <property type="entry name" value="MFS_1"/>
    <property type="match status" value="1"/>
</dbReference>
<feature type="transmembrane region" description="Helical" evidence="5">
    <location>
        <begin position="312"/>
        <end position="335"/>
    </location>
</feature>
<dbReference type="GO" id="GO:0022857">
    <property type="term" value="F:transmembrane transporter activity"/>
    <property type="evidence" value="ECO:0007669"/>
    <property type="project" value="InterPro"/>
</dbReference>
<accession>A0A7I7LDB5</accession>
<evidence type="ECO:0000256" key="1">
    <source>
        <dbReference type="ARBA" id="ARBA00004651"/>
    </source>
</evidence>
<feature type="transmembrane region" description="Helical" evidence="5">
    <location>
        <begin position="288"/>
        <end position="306"/>
    </location>
</feature>
<dbReference type="PANTHER" id="PTHR23539:SF1">
    <property type="entry name" value="MAJOR FACILITATOR SUPERFAMILY (MFS) PROFILE DOMAIN-CONTAINING PROTEIN"/>
    <property type="match status" value="1"/>
</dbReference>
<dbReference type="SUPFAM" id="SSF103473">
    <property type="entry name" value="MFS general substrate transporter"/>
    <property type="match status" value="1"/>
</dbReference>
<dbReference type="PROSITE" id="PS50850">
    <property type="entry name" value="MFS"/>
    <property type="match status" value="2"/>
</dbReference>
<feature type="transmembrane region" description="Helical" evidence="5">
    <location>
        <begin position="109"/>
        <end position="134"/>
    </location>
</feature>
<feature type="domain" description="Major facilitator superfamily (MFS) profile" evidence="6">
    <location>
        <begin position="1"/>
        <end position="191"/>
    </location>
</feature>
<keyword evidence="4 5" id="KW-0472">Membrane</keyword>
<gene>
    <name evidence="7" type="ORF">MSHO_31200</name>
</gene>
<dbReference type="InterPro" id="IPR036259">
    <property type="entry name" value="MFS_trans_sf"/>
</dbReference>
<dbReference type="Proteomes" id="UP000467164">
    <property type="component" value="Chromosome"/>
</dbReference>
<protein>
    <submittedName>
        <fullName evidence="7">MFS transporter</fullName>
    </submittedName>
</protein>